<feature type="compositionally biased region" description="Basic and acidic residues" evidence="1">
    <location>
        <begin position="1"/>
        <end position="24"/>
    </location>
</feature>
<proteinExistence type="predicted"/>
<accession>A0A2R6X568</accession>
<dbReference type="Proteomes" id="UP000244005">
    <property type="component" value="Unassembled WGS sequence"/>
</dbReference>
<evidence type="ECO:0000313" key="3">
    <source>
        <dbReference type="Proteomes" id="UP000244005"/>
    </source>
</evidence>
<feature type="region of interest" description="Disordered" evidence="1">
    <location>
        <begin position="1"/>
        <end position="38"/>
    </location>
</feature>
<keyword evidence="3" id="KW-1185">Reference proteome</keyword>
<protein>
    <submittedName>
        <fullName evidence="2">Uncharacterized protein</fullName>
    </submittedName>
</protein>
<evidence type="ECO:0000313" key="2">
    <source>
        <dbReference type="EMBL" id="PTQ41244.1"/>
    </source>
</evidence>
<dbReference type="EMBL" id="KZ772707">
    <property type="protein sequence ID" value="PTQ41244.1"/>
    <property type="molecule type" value="Genomic_DNA"/>
</dbReference>
<organism evidence="2 3">
    <name type="scientific">Marchantia polymorpha</name>
    <name type="common">Common liverwort</name>
    <name type="synonym">Marchantia aquatica</name>
    <dbReference type="NCBI Taxonomy" id="3197"/>
    <lineage>
        <taxon>Eukaryota</taxon>
        <taxon>Viridiplantae</taxon>
        <taxon>Streptophyta</taxon>
        <taxon>Embryophyta</taxon>
        <taxon>Marchantiophyta</taxon>
        <taxon>Marchantiopsida</taxon>
        <taxon>Marchantiidae</taxon>
        <taxon>Marchantiales</taxon>
        <taxon>Marchantiaceae</taxon>
        <taxon>Marchantia</taxon>
    </lineage>
</organism>
<sequence>MGRSKRDERFGFREPKERGVEAQRNRRGLHGQAQGEEANKILRSAKIPFRMLHVKTTPPRQPGPRAPPGLEQVHARVTKPPNPPPSCLCPDEEDPVPN</sequence>
<evidence type="ECO:0000256" key="1">
    <source>
        <dbReference type="SAM" id="MobiDB-lite"/>
    </source>
</evidence>
<name>A0A2R6X568_MARPO</name>
<dbReference type="AlphaFoldDB" id="A0A2R6X568"/>
<feature type="region of interest" description="Disordered" evidence="1">
    <location>
        <begin position="54"/>
        <end position="98"/>
    </location>
</feature>
<reference evidence="3" key="1">
    <citation type="journal article" date="2017" name="Cell">
        <title>Insights into land plant evolution garnered from the Marchantia polymorpha genome.</title>
        <authorList>
            <person name="Bowman J.L."/>
            <person name="Kohchi T."/>
            <person name="Yamato K.T."/>
            <person name="Jenkins J."/>
            <person name="Shu S."/>
            <person name="Ishizaki K."/>
            <person name="Yamaoka S."/>
            <person name="Nishihama R."/>
            <person name="Nakamura Y."/>
            <person name="Berger F."/>
            <person name="Adam C."/>
            <person name="Aki S.S."/>
            <person name="Althoff F."/>
            <person name="Araki T."/>
            <person name="Arteaga-Vazquez M.A."/>
            <person name="Balasubrmanian S."/>
            <person name="Barry K."/>
            <person name="Bauer D."/>
            <person name="Boehm C.R."/>
            <person name="Briginshaw L."/>
            <person name="Caballero-Perez J."/>
            <person name="Catarino B."/>
            <person name="Chen F."/>
            <person name="Chiyoda S."/>
            <person name="Chovatia M."/>
            <person name="Davies K.M."/>
            <person name="Delmans M."/>
            <person name="Demura T."/>
            <person name="Dierschke T."/>
            <person name="Dolan L."/>
            <person name="Dorantes-Acosta A.E."/>
            <person name="Eklund D.M."/>
            <person name="Florent S.N."/>
            <person name="Flores-Sandoval E."/>
            <person name="Fujiyama A."/>
            <person name="Fukuzawa H."/>
            <person name="Galik B."/>
            <person name="Grimanelli D."/>
            <person name="Grimwood J."/>
            <person name="Grossniklaus U."/>
            <person name="Hamada T."/>
            <person name="Haseloff J."/>
            <person name="Hetherington A.J."/>
            <person name="Higo A."/>
            <person name="Hirakawa Y."/>
            <person name="Hundley H.N."/>
            <person name="Ikeda Y."/>
            <person name="Inoue K."/>
            <person name="Inoue S.I."/>
            <person name="Ishida S."/>
            <person name="Jia Q."/>
            <person name="Kakita M."/>
            <person name="Kanazawa T."/>
            <person name="Kawai Y."/>
            <person name="Kawashima T."/>
            <person name="Kennedy M."/>
            <person name="Kinose K."/>
            <person name="Kinoshita T."/>
            <person name="Kohara Y."/>
            <person name="Koide E."/>
            <person name="Komatsu K."/>
            <person name="Kopischke S."/>
            <person name="Kubo M."/>
            <person name="Kyozuka J."/>
            <person name="Lagercrantz U."/>
            <person name="Lin S.S."/>
            <person name="Lindquist E."/>
            <person name="Lipzen A.M."/>
            <person name="Lu C.W."/>
            <person name="De Luna E."/>
            <person name="Martienssen R.A."/>
            <person name="Minamino N."/>
            <person name="Mizutani M."/>
            <person name="Mizutani M."/>
            <person name="Mochizuki N."/>
            <person name="Monte I."/>
            <person name="Mosher R."/>
            <person name="Nagasaki H."/>
            <person name="Nakagami H."/>
            <person name="Naramoto S."/>
            <person name="Nishitani K."/>
            <person name="Ohtani M."/>
            <person name="Okamoto T."/>
            <person name="Okumura M."/>
            <person name="Phillips J."/>
            <person name="Pollak B."/>
            <person name="Reinders A."/>
            <person name="Rovekamp M."/>
            <person name="Sano R."/>
            <person name="Sawa S."/>
            <person name="Schmid M.W."/>
            <person name="Shirakawa M."/>
            <person name="Solano R."/>
            <person name="Spunde A."/>
            <person name="Suetsugu N."/>
            <person name="Sugano S."/>
            <person name="Sugiyama A."/>
            <person name="Sun R."/>
            <person name="Suzuki Y."/>
            <person name="Takenaka M."/>
            <person name="Takezawa D."/>
            <person name="Tomogane H."/>
            <person name="Tsuzuki M."/>
            <person name="Ueda T."/>
            <person name="Umeda M."/>
            <person name="Ward J.M."/>
            <person name="Watanabe Y."/>
            <person name="Yazaki K."/>
            <person name="Yokoyama R."/>
            <person name="Yoshitake Y."/>
            <person name="Yotsui I."/>
            <person name="Zachgo S."/>
            <person name="Schmutz J."/>
        </authorList>
    </citation>
    <scope>NUCLEOTIDE SEQUENCE [LARGE SCALE GENOMIC DNA]</scope>
    <source>
        <strain evidence="3">Tak-1</strain>
    </source>
</reference>
<gene>
    <name evidence="2" type="ORF">MARPO_0035s0039</name>
</gene>